<gene>
    <name evidence="1" type="ORF">COCSUDRAFT_34465</name>
</gene>
<comment type="caution">
    <text evidence="1">The sequence shown here is derived from an EMBL/GenBank/DDBJ whole genome shotgun (WGS) entry which is preliminary data.</text>
</comment>
<evidence type="ECO:0000313" key="2">
    <source>
        <dbReference type="Proteomes" id="UP000007264"/>
    </source>
</evidence>
<keyword evidence="2" id="KW-1185">Reference proteome</keyword>
<dbReference type="AlphaFoldDB" id="I0YJX7"/>
<name>I0YJX7_COCSC</name>
<proteinExistence type="predicted"/>
<sequence>MDNRSTAEIMAALDFTYRIGALSRHASEGYCRYSTICLLYCRSVAEYHRHLYVCIIIDNCHC</sequence>
<dbReference type="KEGG" id="csl:COCSUDRAFT_34465"/>
<evidence type="ECO:0000313" key="1">
    <source>
        <dbReference type="EMBL" id="EIE18696.1"/>
    </source>
</evidence>
<accession>I0YJX7</accession>
<reference evidence="1 2" key="1">
    <citation type="journal article" date="2012" name="Genome Biol.">
        <title>The genome of the polar eukaryotic microalga coccomyxa subellipsoidea reveals traits of cold adaptation.</title>
        <authorList>
            <person name="Blanc G."/>
            <person name="Agarkova I."/>
            <person name="Grimwood J."/>
            <person name="Kuo A."/>
            <person name="Brueggeman A."/>
            <person name="Dunigan D."/>
            <person name="Gurnon J."/>
            <person name="Ladunga I."/>
            <person name="Lindquist E."/>
            <person name="Lucas S."/>
            <person name="Pangilinan J."/>
            <person name="Proschold T."/>
            <person name="Salamov A."/>
            <person name="Schmutz J."/>
            <person name="Weeks D."/>
            <person name="Yamada T."/>
            <person name="Claverie J.M."/>
            <person name="Grigoriev I."/>
            <person name="Van Etten J."/>
            <person name="Lomsadze A."/>
            <person name="Borodovsky M."/>
        </authorList>
    </citation>
    <scope>NUCLEOTIDE SEQUENCE [LARGE SCALE GENOMIC DNA]</scope>
    <source>
        <strain evidence="1 2">C-169</strain>
    </source>
</reference>
<dbReference type="EMBL" id="AGSI01000022">
    <property type="protein sequence ID" value="EIE18696.1"/>
    <property type="molecule type" value="Genomic_DNA"/>
</dbReference>
<dbReference type="Proteomes" id="UP000007264">
    <property type="component" value="Unassembled WGS sequence"/>
</dbReference>
<dbReference type="GeneID" id="17036625"/>
<dbReference type="RefSeq" id="XP_005643240.1">
    <property type="nucleotide sequence ID" value="XM_005643183.1"/>
</dbReference>
<organism evidence="1 2">
    <name type="scientific">Coccomyxa subellipsoidea (strain C-169)</name>
    <name type="common">Green microalga</name>
    <dbReference type="NCBI Taxonomy" id="574566"/>
    <lineage>
        <taxon>Eukaryota</taxon>
        <taxon>Viridiplantae</taxon>
        <taxon>Chlorophyta</taxon>
        <taxon>core chlorophytes</taxon>
        <taxon>Trebouxiophyceae</taxon>
        <taxon>Trebouxiophyceae incertae sedis</taxon>
        <taxon>Coccomyxaceae</taxon>
        <taxon>Coccomyxa</taxon>
        <taxon>Coccomyxa subellipsoidea</taxon>
    </lineage>
</organism>
<protein>
    <submittedName>
        <fullName evidence="1">Uncharacterized protein</fullName>
    </submittedName>
</protein>